<dbReference type="Pfam" id="PF14279">
    <property type="entry name" value="HNH_5"/>
    <property type="match status" value="1"/>
</dbReference>
<keyword evidence="2" id="KW-0255">Endonuclease</keyword>
<dbReference type="OrthoDB" id="255953at2"/>
<organism evidence="2 3">
    <name type="scientific">Hymenobacter setariae</name>
    <dbReference type="NCBI Taxonomy" id="2594794"/>
    <lineage>
        <taxon>Bacteria</taxon>
        <taxon>Pseudomonadati</taxon>
        <taxon>Bacteroidota</taxon>
        <taxon>Cytophagia</taxon>
        <taxon>Cytophagales</taxon>
        <taxon>Hymenobacteraceae</taxon>
        <taxon>Hymenobacter</taxon>
    </lineage>
</organism>
<name>A0A558BKE9_9BACT</name>
<accession>A0A558BKE9</accession>
<proteinExistence type="predicted"/>
<feature type="domain" description="HNH endonuclease 5" evidence="1">
    <location>
        <begin position="53"/>
        <end position="94"/>
    </location>
</feature>
<dbReference type="GO" id="GO:0004519">
    <property type="term" value="F:endonuclease activity"/>
    <property type="evidence" value="ECO:0007669"/>
    <property type="project" value="UniProtKB-KW"/>
</dbReference>
<sequence length="349" mass="39857">MTPVRFRNIVLNLSLNEGQLQNARAFFEQYDFQQGVGPTAELTYLGDPSQRTCRYCGRREPEVTFESLAHLLPDFMGNRHLATHFECDSCNNWFSKYETTFANYFGISRTISQILGKKGTVPGYQDDKLGFNLSVGEKAMHLAFTTGKKPFTIDKENKKLTIHTTRPGYTPLHLVKLLWKVGLALLPEEEVTDFAWVRELLLSNAHDQKVKGDKRLQVSIQFIPGPPMYRAPYAQLYTRRTRHSVPVLEKQVVLYYANYVIQAAMPSRLDFPRLFGELVHLPIFPNIAPLEHQAKYGTAQHAIIDCSDASKVKRQPHDVSFAIGQFTKLPLTKRSTVWARRRPKVGGEE</sequence>
<evidence type="ECO:0000313" key="3">
    <source>
        <dbReference type="Proteomes" id="UP000317624"/>
    </source>
</evidence>
<evidence type="ECO:0000259" key="1">
    <source>
        <dbReference type="Pfam" id="PF14279"/>
    </source>
</evidence>
<comment type="caution">
    <text evidence="2">The sequence shown here is derived from an EMBL/GenBank/DDBJ whole genome shotgun (WGS) entry which is preliminary data.</text>
</comment>
<protein>
    <submittedName>
        <fullName evidence="2">HNH endonuclease</fullName>
    </submittedName>
</protein>
<dbReference type="Proteomes" id="UP000317624">
    <property type="component" value="Unassembled WGS sequence"/>
</dbReference>
<reference evidence="2 3" key="1">
    <citation type="submission" date="2019-07" db="EMBL/GenBank/DDBJ databases">
        <title>Hymenobacter sp. straun FUR1 Genome sequencing and assembly.</title>
        <authorList>
            <person name="Chhetri G."/>
        </authorList>
    </citation>
    <scope>NUCLEOTIDE SEQUENCE [LARGE SCALE GENOMIC DNA]</scope>
    <source>
        <strain evidence="2 3">Fur1</strain>
    </source>
</reference>
<dbReference type="EMBL" id="VMRJ01000008">
    <property type="protein sequence ID" value="TVT36986.1"/>
    <property type="molecule type" value="Genomic_DNA"/>
</dbReference>
<dbReference type="RefSeq" id="WP_144853155.1">
    <property type="nucleotide sequence ID" value="NZ_VMRJ01000008.1"/>
</dbReference>
<keyword evidence="3" id="KW-1185">Reference proteome</keyword>
<dbReference type="AlphaFoldDB" id="A0A558BKE9"/>
<keyword evidence="2" id="KW-0540">Nuclease</keyword>
<gene>
    <name evidence="2" type="ORF">FNT36_24265</name>
</gene>
<evidence type="ECO:0000313" key="2">
    <source>
        <dbReference type="EMBL" id="TVT36986.1"/>
    </source>
</evidence>
<keyword evidence="2" id="KW-0378">Hydrolase</keyword>
<dbReference type="InterPro" id="IPR029471">
    <property type="entry name" value="HNH_5"/>
</dbReference>